<reference evidence="1 2" key="1">
    <citation type="journal article" date="2010" name="Proc. Natl. Acad. Sci. U.S.A.">
        <title>Giant virus with a remarkable complement of genes infects marine zooplankton.</title>
        <authorList>
            <person name="Fischer M.G."/>
            <person name="Allen M.J."/>
            <person name="Wilson W.H."/>
            <person name="Suttle C.A."/>
        </authorList>
    </citation>
    <scope>NUCLEOTIDE SEQUENCE [LARGE SCALE GENOMIC DNA]</scope>
    <source>
        <strain evidence="1 2">BV-PW1</strain>
    </source>
</reference>
<sequence length="324" mass="38762">MSKLFLQTNNNSIDITNYCISLLCEDNYIIFPKGRIKRKYLFKLDNKTDFVIKLVSNNKTVIFNHNDDIKINKNELDSYINVTDSKFNENLAFLIPLRYKIEWNNIDDSFLKTLFIKSFVKTFPKNLTYTFYIGIDHDEKIYTKENLIKFFDKELIDFNYKLNITVYYNIEKGFLTRLWNILFKKAYNSKLHNYYYQCGDDIYFYCNWIDEALEKLKKNNNIGLTGPWCVKGNPTILTQTLVSNTHMEIFGYYFNENLKNWGCDNLITKIYQPKYVYPLDIIRFPIDNLGGKPRYNIISEYDLQNNLKIDKQKLTEYLLKNNIL</sequence>
<evidence type="ECO:0000313" key="2">
    <source>
        <dbReference type="Proteomes" id="UP000029781"/>
    </source>
</evidence>
<accession>E3T529</accession>
<name>E3T529_CROVB</name>
<dbReference type="Gene3D" id="3.90.550.10">
    <property type="entry name" value="Spore Coat Polysaccharide Biosynthesis Protein SpsA, Chain A"/>
    <property type="match status" value="1"/>
</dbReference>
<evidence type="ECO:0000313" key="1">
    <source>
        <dbReference type="EMBL" id="ADO67292.1"/>
    </source>
</evidence>
<gene>
    <name evidence="1" type="ORF">crov259</name>
</gene>
<dbReference type="KEGG" id="vg:9887661"/>
<organism evidence="1 2">
    <name type="scientific">Cafeteria roenbergensis virus (strain BV-PW1)</name>
    <name type="common">CroV</name>
    <dbReference type="NCBI Taxonomy" id="693272"/>
    <lineage>
        <taxon>Viruses</taxon>
        <taxon>Varidnaviria</taxon>
        <taxon>Bamfordvirae</taxon>
        <taxon>Nucleocytoviricota</taxon>
        <taxon>Megaviricetes</taxon>
        <taxon>Imitervirales</taxon>
        <taxon>Mimiviridae</taxon>
        <taxon>Aliimimivirinae</taxon>
        <taxon>Rheavirus</taxon>
        <taxon>Rheavirus sinusmexicani</taxon>
    </lineage>
</organism>
<dbReference type="Proteomes" id="UP000029781">
    <property type="component" value="Segment"/>
</dbReference>
<dbReference type="InterPro" id="IPR029044">
    <property type="entry name" value="Nucleotide-diphossugar_trans"/>
</dbReference>
<keyword evidence="2" id="KW-1185">Reference proteome</keyword>
<dbReference type="SUPFAM" id="SSF53448">
    <property type="entry name" value="Nucleotide-diphospho-sugar transferases"/>
    <property type="match status" value="1"/>
</dbReference>
<dbReference type="RefSeq" id="YP_003969891.1">
    <property type="nucleotide sequence ID" value="NC_014637.1"/>
</dbReference>
<dbReference type="EMBL" id="GU244497">
    <property type="protein sequence ID" value="ADO67292.1"/>
    <property type="molecule type" value="Genomic_DNA"/>
</dbReference>
<proteinExistence type="predicted"/>
<organismHost>
    <name type="scientific">Cafeteria roenbergensis</name>
    <name type="common">Marine flagellate</name>
    <dbReference type="NCBI Taxonomy" id="33653"/>
</organismHost>
<dbReference type="GeneID" id="9887661"/>
<dbReference type="OrthoDB" id="20681at10239"/>
<protein>
    <submittedName>
        <fullName evidence="1">Uncharacterized protein</fullName>
    </submittedName>
</protein>